<keyword evidence="5" id="KW-1185">Reference proteome</keyword>
<dbReference type="EMBL" id="AP024238">
    <property type="protein sequence ID" value="BCO26532.1"/>
    <property type="molecule type" value="Genomic_DNA"/>
</dbReference>
<keyword evidence="3" id="KW-0203">Cytokinin biosynthesis</keyword>
<reference evidence="4 5" key="1">
    <citation type="journal article" date="2021" name="Microbiol. Spectr.">
        <title>A Single Bacterium Capable of Oxidation and Reduction of Iron at Circumneutral pH.</title>
        <authorList>
            <person name="Kato S."/>
            <person name="Ohkuma M."/>
        </authorList>
    </citation>
    <scope>NUCLEOTIDE SEQUENCE [LARGE SCALE GENOMIC DNA]</scope>
    <source>
        <strain evidence="4 5">MIZ03</strain>
    </source>
</reference>
<organism evidence="4 5">
    <name type="scientific">Rhodoferax lithotrophicus</name>
    <dbReference type="NCBI Taxonomy" id="2798804"/>
    <lineage>
        <taxon>Bacteria</taxon>
        <taxon>Pseudomonadati</taxon>
        <taxon>Pseudomonadota</taxon>
        <taxon>Betaproteobacteria</taxon>
        <taxon>Burkholderiales</taxon>
        <taxon>Comamonadaceae</taxon>
        <taxon>Rhodoferax</taxon>
    </lineage>
</organism>
<dbReference type="NCBIfam" id="TIGR00730">
    <property type="entry name" value="Rossman fold protein, TIGR00730 family"/>
    <property type="match status" value="1"/>
</dbReference>
<dbReference type="Gene3D" id="3.40.50.450">
    <property type="match status" value="1"/>
</dbReference>
<evidence type="ECO:0000256" key="3">
    <source>
        <dbReference type="RuleBase" id="RU363015"/>
    </source>
</evidence>
<protein>
    <recommendedName>
        <fullName evidence="3">Cytokinin riboside 5'-monophosphate phosphoribohydrolase</fullName>
        <ecNumber evidence="3">3.2.2.n1</ecNumber>
    </recommendedName>
</protein>
<evidence type="ECO:0000256" key="2">
    <source>
        <dbReference type="ARBA" id="ARBA00006763"/>
    </source>
</evidence>
<keyword evidence="3" id="KW-0378">Hydrolase</keyword>
<dbReference type="PANTHER" id="PTHR31223">
    <property type="entry name" value="LOG FAMILY PROTEIN YJL055W"/>
    <property type="match status" value="1"/>
</dbReference>
<evidence type="ECO:0000313" key="4">
    <source>
        <dbReference type="EMBL" id="BCO26532.1"/>
    </source>
</evidence>
<dbReference type="Pfam" id="PF03641">
    <property type="entry name" value="Lysine_decarbox"/>
    <property type="match status" value="1"/>
</dbReference>
<name>A0ABN6D3F8_9BURK</name>
<evidence type="ECO:0000256" key="1">
    <source>
        <dbReference type="ARBA" id="ARBA00000274"/>
    </source>
</evidence>
<dbReference type="InterPro" id="IPR005269">
    <property type="entry name" value="LOG"/>
</dbReference>
<dbReference type="RefSeq" id="WP_223910131.1">
    <property type="nucleotide sequence ID" value="NZ_AP024238.1"/>
</dbReference>
<proteinExistence type="inferred from homology"/>
<dbReference type="Proteomes" id="UP000824366">
    <property type="component" value="Chromosome"/>
</dbReference>
<comment type="similarity">
    <text evidence="2 3">Belongs to the LOG family.</text>
</comment>
<dbReference type="PANTHER" id="PTHR31223:SF70">
    <property type="entry name" value="LOG FAMILY PROTEIN YJL055W"/>
    <property type="match status" value="1"/>
</dbReference>
<accession>A0ABN6D3F8</accession>
<gene>
    <name evidence="4" type="ORF">MIZ03_1415</name>
</gene>
<dbReference type="SUPFAM" id="SSF102405">
    <property type="entry name" value="MCP/YpsA-like"/>
    <property type="match status" value="1"/>
</dbReference>
<evidence type="ECO:0000313" key="5">
    <source>
        <dbReference type="Proteomes" id="UP000824366"/>
    </source>
</evidence>
<dbReference type="EC" id="3.2.2.n1" evidence="3"/>
<dbReference type="InterPro" id="IPR031100">
    <property type="entry name" value="LOG_fam"/>
</dbReference>
<comment type="catalytic activity">
    <reaction evidence="1">
        <text>AMP + H2O = D-ribose 5-phosphate + adenine</text>
        <dbReference type="Rhea" id="RHEA:20129"/>
        <dbReference type="ChEBI" id="CHEBI:15377"/>
        <dbReference type="ChEBI" id="CHEBI:16708"/>
        <dbReference type="ChEBI" id="CHEBI:78346"/>
        <dbReference type="ChEBI" id="CHEBI:456215"/>
        <dbReference type="EC" id="3.2.2.4"/>
    </reaction>
</comment>
<sequence length="193" mass="21085">MKNICVYCGSSSGRLPAYAEGARALARALVARDWGLVYGGASIGLMGLVADTVLQLGGRVVGVIPEALARKEVAHAGLTQLHVTQSMHERKTLMAELSDGFIAMPGGIGTFEEIFEIWTWAQLGIHAKPCGLLNVAGYYDALTTFLDHATHEQFMKPPHRSLLIVEPEPVALLDRFDRFEPLQIQKWLAKSES</sequence>